<evidence type="ECO:0000313" key="1">
    <source>
        <dbReference type="EMBL" id="CAH1954874.1"/>
    </source>
</evidence>
<comment type="caution">
    <text evidence="1">The sequence shown here is derived from an EMBL/GenBank/DDBJ whole genome shotgun (WGS) entry which is preliminary data.</text>
</comment>
<accession>A0A9P0NVY6</accession>
<protein>
    <submittedName>
        <fullName evidence="1">Uncharacterized protein</fullName>
    </submittedName>
</protein>
<reference evidence="1" key="1">
    <citation type="submission" date="2022-03" db="EMBL/GenBank/DDBJ databases">
        <authorList>
            <person name="Sayadi A."/>
        </authorList>
    </citation>
    <scope>NUCLEOTIDE SEQUENCE</scope>
</reference>
<dbReference type="Proteomes" id="UP001152888">
    <property type="component" value="Unassembled WGS sequence"/>
</dbReference>
<proteinExistence type="predicted"/>
<keyword evidence="2" id="KW-1185">Reference proteome</keyword>
<name>A0A9P0NVY6_ACAOB</name>
<dbReference type="AlphaFoldDB" id="A0A9P0NVY6"/>
<dbReference type="EMBL" id="CAKOFQ010006656">
    <property type="protein sequence ID" value="CAH1954874.1"/>
    <property type="molecule type" value="Genomic_DNA"/>
</dbReference>
<organism evidence="1 2">
    <name type="scientific">Acanthoscelides obtectus</name>
    <name type="common">Bean weevil</name>
    <name type="synonym">Bruchus obtectus</name>
    <dbReference type="NCBI Taxonomy" id="200917"/>
    <lineage>
        <taxon>Eukaryota</taxon>
        <taxon>Metazoa</taxon>
        <taxon>Ecdysozoa</taxon>
        <taxon>Arthropoda</taxon>
        <taxon>Hexapoda</taxon>
        <taxon>Insecta</taxon>
        <taxon>Pterygota</taxon>
        <taxon>Neoptera</taxon>
        <taxon>Endopterygota</taxon>
        <taxon>Coleoptera</taxon>
        <taxon>Polyphaga</taxon>
        <taxon>Cucujiformia</taxon>
        <taxon>Chrysomeloidea</taxon>
        <taxon>Chrysomelidae</taxon>
        <taxon>Bruchinae</taxon>
        <taxon>Bruchini</taxon>
        <taxon>Acanthoscelides</taxon>
    </lineage>
</organism>
<sequence length="49" mass="5524">MTHVAQIHSLLIHCSHAIIPILQPAPRELPYNTGEQSLRLCLQEFDTST</sequence>
<gene>
    <name evidence="1" type="ORF">ACAOBT_LOCUS787</name>
</gene>
<evidence type="ECO:0000313" key="2">
    <source>
        <dbReference type="Proteomes" id="UP001152888"/>
    </source>
</evidence>